<feature type="compositionally biased region" description="Basic and acidic residues" evidence="6">
    <location>
        <begin position="41"/>
        <end position="55"/>
    </location>
</feature>
<dbReference type="Pfam" id="PF03126">
    <property type="entry name" value="Plus-3"/>
    <property type="match status" value="1"/>
</dbReference>
<evidence type="ECO:0000313" key="8">
    <source>
        <dbReference type="EMBL" id="KAF2764865.1"/>
    </source>
</evidence>
<keyword evidence="5" id="KW-0175">Coiled coil</keyword>
<keyword evidence="9" id="KW-1185">Reference proteome</keyword>
<sequence length="622" mass="68781">MSDNELDAELLGMVGGESDDEGDSEVQDVDQTQVIQDADDEPPKESVEKVEEPSKRLKGVAQKVKGRRKKKARRESIDEEILDLGDGSSSPARSTGAAAESDNDAPGSPDIDEAAPLYPLDGIYMNERDREEILNLPEIRREQILAERREEETKRQQDLQLKRALAASDNRNKRKAANDLDDGGRRTRPKAEKAKTALDDYRRAREQKGTQRDRVATGGGRRDERSPSSAGSDRDAKGESEVEWAEPSSEGRYGRDEPPADLKDFERCRIGRSGFAKVCFYPGFEAAIQGCFARVSIGVDKATGQNLYRMAQIKGFKEGKPYSMEGSNGKTFMTDQYAVVAHGKSERPWPFSACSDSKFTDQEFDRLMDTLRKESVRIPSKKYLAARNEAINGLLYIKWDDNLLSQKFSNMKRMDRKLDPANVAQRKRDDIEKRKLEAQESGDVDEVMRCDAELAALQNNSSSAVNGHGNGTRALPINNRPAPPVLNQQERMAQLNAKNRSKTVQEVRKAQLEEKRKLALAREKAAKEAKAKAEAEAQKKLLAVPKDDMSDLFGSEDGASRAGTPVGGKSPKRSRAGTPMNGIAKKDKKVVSAPGGPIGALKKKKLDDEVIGDMDLGIDVEI</sequence>
<dbReference type="GO" id="GO:0003677">
    <property type="term" value="F:DNA binding"/>
    <property type="evidence" value="ECO:0007669"/>
    <property type="project" value="InterPro"/>
</dbReference>
<dbReference type="SMART" id="SM00719">
    <property type="entry name" value="Plus3"/>
    <property type="match status" value="1"/>
</dbReference>
<dbReference type="OrthoDB" id="166375at2759"/>
<keyword evidence="4" id="KW-0539">Nucleus</keyword>
<feature type="region of interest" description="Disordered" evidence="6">
    <location>
        <begin position="548"/>
        <end position="599"/>
    </location>
</feature>
<accession>A0A6G1KW66</accession>
<feature type="compositionally biased region" description="Basic and acidic residues" evidence="6">
    <location>
        <begin position="148"/>
        <end position="161"/>
    </location>
</feature>
<reference evidence="8" key="1">
    <citation type="journal article" date="2020" name="Stud. Mycol.">
        <title>101 Dothideomycetes genomes: a test case for predicting lifestyles and emergence of pathogens.</title>
        <authorList>
            <person name="Haridas S."/>
            <person name="Albert R."/>
            <person name="Binder M."/>
            <person name="Bloem J."/>
            <person name="Labutti K."/>
            <person name="Salamov A."/>
            <person name="Andreopoulos B."/>
            <person name="Baker S."/>
            <person name="Barry K."/>
            <person name="Bills G."/>
            <person name="Bluhm B."/>
            <person name="Cannon C."/>
            <person name="Castanera R."/>
            <person name="Culley D."/>
            <person name="Daum C."/>
            <person name="Ezra D."/>
            <person name="Gonzalez J."/>
            <person name="Henrissat B."/>
            <person name="Kuo A."/>
            <person name="Liang C."/>
            <person name="Lipzen A."/>
            <person name="Lutzoni F."/>
            <person name="Magnuson J."/>
            <person name="Mondo S."/>
            <person name="Nolan M."/>
            <person name="Ohm R."/>
            <person name="Pangilinan J."/>
            <person name="Park H.-J."/>
            <person name="Ramirez L."/>
            <person name="Alfaro M."/>
            <person name="Sun H."/>
            <person name="Tritt A."/>
            <person name="Yoshinaga Y."/>
            <person name="Zwiers L.-H."/>
            <person name="Turgeon B."/>
            <person name="Goodwin S."/>
            <person name="Spatafora J."/>
            <person name="Crous P."/>
            <person name="Grigoriev I."/>
        </authorList>
    </citation>
    <scope>NUCLEOTIDE SEQUENCE</scope>
    <source>
        <strain evidence="8">CBS 116005</strain>
    </source>
</reference>
<evidence type="ECO:0000256" key="5">
    <source>
        <dbReference type="SAM" id="Coils"/>
    </source>
</evidence>
<dbReference type="PROSITE" id="PS51360">
    <property type="entry name" value="PLUS3"/>
    <property type="match status" value="1"/>
</dbReference>
<dbReference type="EMBL" id="ML995908">
    <property type="protein sequence ID" value="KAF2764865.1"/>
    <property type="molecule type" value="Genomic_DNA"/>
</dbReference>
<dbReference type="GO" id="GO:1990269">
    <property type="term" value="F:RNA polymerase II C-terminal domain phosphoserine binding"/>
    <property type="evidence" value="ECO:0007669"/>
    <property type="project" value="TreeGrafter"/>
</dbReference>
<feature type="domain" description="Plus3" evidence="7">
    <location>
        <begin position="259"/>
        <end position="396"/>
    </location>
</feature>
<dbReference type="FunFam" id="3.90.70.200:FF:000005">
    <property type="entry name" value="Related to Pol II transcription elongation factor"/>
    <property type="match status" value="1"/>
</dbReference>
<evidence type="ECO:0000256" key="4">
    <source>
        <dbReference type="ARBA" id="ARBA00023242"/>
    </source>
</evidence>
<dbReference type="AlphaFoldDB" id="A0A6G1KW66"/>
<dbReference type="PANTHER" id="PTHR13115:SF8">
    <property type="entry name" value="RNA POLYMERASE-ASSOCIATED PROTEIN RTF1 HOMOLOG"/>
    <property type="match status" value="1"/>
</dbReference>
<keyword evidence="3" id="KW-0804">Transcription</keyword>
<feature type="compositionally biased region" description="Basic and acidic residues" evidence="6">
    <location>
        <begin position="176"/>
        <end position="240"/>
    </location>
</feature>
<feature type="compositionally biased region" description="Acidic residues" evidence="6">
    <location>
        <begin position="17"/>
        <end position="28"/>
    </location>
</feature>
<proteinExistence type="predicted"/>
<comment type="subcellular location">
    <subcellularLocation>
        <location evidence="1">Nucleus</location>
    </subcellularLocation>
</comment>
<feature type="compositionally biased region" description="Basic residues" evidence="6">
    <location>
        <begin position="64"/>
        <end position="73"/>
    </location>
</feature>
<evidence type="ECO:0000256" key="3">
    <source>
        <dbReference type="ARBA" id="ARBA00023163"/>
    </source>
</evidence>
<feature type="region of interest" description="Disordered" evidence="6">
    <location>
        <begin position="148"/>
        <end position="261"/>
    </location>
</feature>
<keyword evidence="2" id="KW-0805">Transcription regulation</keyword>
<feature type="coiled-coil region" evidence="5">
    <location>
        <begin position="509"/>
        <end position="538"/>
    </location>
</feature>
<protein>
    <submittedName>
        <fullName evidence="8">Plus-3-domain-containing protein</fullName>
    </submittedName>
</protein>
<evidence type="ECO:0000256" key="2">
    <source>
        <dbReference type="ARBA" id="ARBA00023015"/>
    </source>
</evidence>
<dbReference type="GO" id="GO:0016593">
    <property type="term" value="C:Cdc73/Paf1 complex"/>
    <property type="evidence" value="ECO:0007669"/>
    <property type="project" value="TreeGrafter"/>
</dbReference>
<organism evidence="8 9">
    <name type="scientific">Teratosphaeria nubilosa</name>
    <dbReference type="NCBI Taxonomy" id="161662"/>
    <lineage>
        <taxon>Eukaryota</taxon>
        <taxon>Fungi</taxon>
        <taxon>Dikarya</taxon>
        <taxon>Ascomycota</taxon>
        <taxon>Pezizomycotina</taxon>
        <taxon>Dothideomycetes</taxon>
        <taxon>Dothideomycetidae</taxon>
        <taxon>Mycosphaerellales</taxon>
        <taxon>Teratosphaeriaceae</taxon>
        <taxon>Teratosphaeria</taxon>
    </lineage>
</organism>
<feature type="region of interest" description="Disordered" evidence="6">
    <location>
        <begin position="1"/>
        <end position="118"/>
    </location>
</feature>
<dbReference type="Proteomes" id="UP000799436">
    <property type="component" value="Unassembled WGS sequence"/>
</dbReference>
<dbReference type="Gene3D" id="3.90.70.200">
    <property type="entry name" value="Plus-3 domain"/>
    <property type="match status" value="1"/>
</dbReference>
<feature type="compositionally biased region" description="Basic and acidic residues" evidence="6">
    <location>
        <begin position="252"/>
        <end position="261"/>
    </location>
</feature>
<dbReference type="PANTHER" id="PTHR13115">
    <property type="entry name" value="RNA POLYMERASE-ASSOCIATED PROTEIN RTF1 HOMOLOG"/>
    <property type="match status" value="1"/>
</dbReference>
<evidence type="ECO:0000259" key="7">
    <source>
        <dbReference type="PROSITE" id="PS51360"/>
    </source>
</evidence>
<gene>
    <name evidence="8" type="ORF">EJ03DRAFT_331503</name>
</gene>
<dbReference type="SUPFAM" id="SSF159042">
    <property type="entry name" value="Plus3-like"/>
    <property type="match status" value="1"/>
</dbReference>
<dbReference type="InterPro" id="IPR004343">
    <property type="entry name" value="Plus-3_dom"/>
</dbReference>
<evidence type="ECO:0000256" key="6">
    <source>
        <dbReference type="SAM" id="MobiDB-lite"/>
    </source>
</evidence>
<evidence type="ECO:0000256" key="1">
    <source>
        <dbReference type="ARBA" id="ARBA00004123"/>
    </source>
</evidence>
<name>A0A6G1KW66_9PEZI</name>
<evidence type="ECO:0000313" key="9">
    <source>
        <dbReference type="Proteomes" id="UP000799436"/>
    </source>
</evidence>
<dbReference type="InterPro" id="IPR036128">
    <property type="entry name" value="Plus3-like_sf"/>
</dbReference>